<keyword evidence="2" id="KW-1185">Reference proteome</keyword>
<evidence type="ECO:0000313" key="2">
    <source>
        <dbReference type="Proteomes" id="UP001151760"/>
    </source>
</evidence>
<organism evidence="1 2">
    <name type="scientific">Tanacetum coccineum</name>
    <dbReference type="NCBI Taxonomy" id="301880"/>
    <lineage>
        <taxon>Eukaryota</taxon>
        <taxon>Viridiplantae</taxon>
        <taxon>Streptophyta</taxon>
        <taxon>Embryophyta</taxon>
        <taxon>Tracheophyta</taxon>
        <taxon>Spermatophyta</taxon>
        <taxon>Magnoliopsida</taxon>
        <taxon>eudicotyledons</taxon>
        <taxon>Gunneridae</taxon>
        <taxon>Pentapetalae</taxon>
        <taxon>asterids</taxon>
        <taxon>campanulids</taxon>
        <taxon>Asterales</taxon>
        <taxon>Asteraceae</taxon>
        <taxon>Asteroideae</taxon>
        <taxon>Anthemideae</taxon>
        <taxon>Anthemidinae</taxon>
        <taxon>Tanacetum</taxon>
    </lineage>
</organism>
<sequence length="334" mass="38634">MPILLTTKWALGQVRRLLAMNVGINGTTRMIAQSERTKTMKTKLEVLEHVEWCMPLEEEKPNKTLTTIAGPPTRQVEFQINLMSGVAPLARAPYRLAPSEMKELSGKLQELSDKGFIKPSSSPWGTPILIGCGIDAKREDHKSLQHIFDPKELNMRQRRWLELLSDYDYEICYHPGKGNVVADAWSRKEQIKPLRLPKSSQGYDTVWVIVDQLTESAIITPMRETDSMEKLARVYLKKVVTRHGIPVSINYDRDPRVHNTFYVSLIVEQCYSDEPLAVPLEGLHVDDKLCFVEEPVEIMDREVKRLKQSRIPIVKVRWNLRRGLEFIWEREDQF</sequence>
<proteinExistence type="predicted"/>
<reference evidence="1" key="1">
    <citation type="journal article" date="2022" name="Int. J. Mol. Sci.">
        <title>Draft Genome of Tanacetum Coccineum: Genomic Comparison of Closely Related Tanacetum-Family Plants.</title>
        <authorList>
            <person name="Yamashiro T."/>
            <person name="Shiraishi A."/>
            <person name="Nakayama K."/>
            <person name="Satake H."/>
        </authorList>
    </citation>
    <scope>NUCLEOTIDE SEQUENCE</scope>
</reference>
<dbReference type="PANTHER" id="PTHR37984">
    <property type="entry name" value="PROTEIN CBG26694"/>
    <property type="match status" value="1"/>
</dbReference>
<accession>A0ABQ4YWL5</accession>
<keyword evidence="1" id="KW-0808">Transferase</keyword>
<dbReference type="Gene3D" id="3.10.10.10">
    <property type="entry name" value="HIV Type 1 Reverse Transcriptase, subunit A, domain 1"/>
    <property type="match status" value="1"/>
</dbReference>
<keyword evidence="1" id="KW-0695">RNA-directed DNA polymerase</keyword>
<comment type="caution">
    <text evidence="1">The sequence shown here is derived from an EMBL/GenBank/DDBJ whole genome shotgun (WGS) entry which is preliminary data.</text>
</comment>
<dbReference type="Proteomes" id="UP001151760">
    <property type="component" value="Unassembled WGS sequence"/>
</dbReference>
<reference evidence="1" key="2">
    <citation type="submission" date="2022-01" db="EMBL/GenBank/DDBJ databases">
        <authorList>
            <person name="Yamashiro T."/>
            <person name="Shiraishi A."/>
            <person name="Satake H."/>
            <person name="Nakayama K."/>
        </authorList>
    </citation>
    <scope>NUCLEOTIDE SEQUENCE</scope>
</reference>
<dbReference type="SUPFAM" id="SSF53098">
    <property type="entry name" value="Ribonuclease H-like"/>
    <property type="match status" value="1"/>
</dbReference>
<dbReference type="InterPro" id="IPR050951">
    <property type="entry name" value="Retrovirus_Pol_polyprotein"/>
</dbReference>
<name>A0ABQ4YWL5_9ASTR</name>
<dbReference type="InterPro" id="IPR043502">
    <property type="entry name" value="DNA/RNA_pol_sf"/>
</dbReference>
<protein>
    <submittedName>
        <fullName evidence="1">Reverse transcriptase domain-containing protein</fullName>
    </submittedName>
</protein>
<dbReference type="Gene3D" id="3.30.420.10">
    <property type="entry name" value="Ribonuclease H-like superfamily/Ribonuclease H"/>
    <property type="match status" value="1"/>
</dbReference>
<dbReference type="InterPro" id="IPR012337">
    <property type="entry name" value="RNaseH-like_sf"/>
</dbReference>
<dbReference type="InterPro" id="IPR036397">
    <property type="entry name" value="RNaseH_sf"/>
</dbReference>
<evidence type="ECO:0000313" key="1">
    <source>
        <dbReference type="EMBL" id="GJS82244.1"/>
    </source>
</evidence>
<gene>
    <name evidence="1" type="ORF">Tco_0748785</name>
</gene>
<dbReference type="SUPFAM" id="SSF56672">
    <property type="entry name" value="DNA/RNA polymerases"/>
    <property type="match status" value="1"/>
</dbReference>
<dbReference type="GO" id="GO:0003964">
    <property type="term" value="F:RNA-directed DNA polymerase activity"/>
    <property type="evidence" value="ECO:0007669"/>
    <property type="project" value="UniProtKB-KW"/>
</dbReference>
<dbReference type="PANTHER" id="PTHR37984:SF5">
    <property type="entry name" value="PROTEIN NYNRIN-LIKE"/>
    <property type="match status" value="1"/>
</dbReference>
<dbReference type="EMBL" id="BQNB010010810">
    <property type="protein sequence ID" value="GJS82244.1"/>
    <property type="molecule type" value="Genomic_DNA"/>
</dbReference>
<keyword evidence="1" id="KW-0548">Nucleotidyltransferase</keyword>